<dbReference type="Pfam" id="PF00646">
    <property type="entry name" value="F-box"/>
    <property type="match status" value="1"/>
</dbReference>
<feature type="domain" description="F-box" evidence="2">
    <location>
        <begin position="54"/>
        <end position="94"/>
    </location>
</feature>
<gene>
    <name evidence="3" type="ORF">HU200_061489</name>
</gene>
<organism evidence="3 4">
    <name type="scientific">Digitaria exilis</name>
    <dbReference type="NCBI Taxonomy" id="1010633"/>
    <lineage>
        <taxon>Eukaryota</taxon>
        <taxon>Viridiplantae</taxon>
        <taxon>Streptophyta</taxon>
        <taxon>Embryophyta</taxon>
        <taxon>Tracheophyta</taxon>
        <taxon>Spermatophyta</taxon>
        <taxon>Magnoliopsida</taxon>
        <taxon>Liliopsida</taxon>
        <taxon>Poales</taxon>
        <taxon>Poaceae</taxon>
        <taxon>PACMAD clade</taxon>
        <taxon>Panicoideae</taxon>
        <taxon>Panicodae</taxon>
        <taxon>Paniceae</taxon>
        <taxon>Anthephorinae</taxon>
        <taxon>Digitaria</taxon>
    </lineage>
</organism>
<dbReference type="OrthoDB" id="599132at2759"/>
<dbReference type="SMART" id="SM00256">
    <property type="entry name" value="FBOX"/>
    <property type="match status" value="1"/>
</dbReference>
<evidence type="ECO:0000313" key="3">
    <source>
        <dbReference type="EMBL" id="KAF8654688.1"/>
    </source>
</evidence>
<dbReference type="Proteomes" id="UP000636709">
    <property type="component" value="Unassembled WGS sequence"/>
</dbReference>
<evidence type="ECO:0000313" key="4">
    <source>
        <dbReference type="Proteomes" id="UP000636709"/>
    </source>
</evidence>
<dbReference type="Pfam" id="PF08268">
    <property type="entry name" value="FBA_3"/>
    <property type="match status" value="1"/>
</dbReference>
<evidence type="ECO:0000256" key="1">
    <source>
        <dbReference type="SAM" id="MobiDB-lite"/>
    </source>
</evidence>
<comment type="caution">
    <text evidence="3">The sequence shown here is derived from an EMBL/GenBank/DDBJ whole genome shotgun (WGS) entry which is preliminary data.</text>
</comment>
<keyword evidence="4" id="KW-1185">Reference proteome</keyword>
<dbReference type="PROSITE" id="PS50181">
    <property type="entry name" value="FBOX"/>
    <property type="match status" value="1"/>
</dbReference>
<dbReference type="InterPro" id="IPR001810">
    <property type="entry name" value="F-box_dom"/>
</dbReference>
<name>A0A835E1C9_9POAL</name>
<sequence length="443" mass="48682">MIPSGASSTISNFPAVADCSRRSISNSPAAADCSRRSTEKAPPPRRHHSRRCVLPEDALYEILLRLPAKDLCRLRAVCPPWHSLLSDPHFIDAHAARHTDPLVVVGNQACEQNGPVLCDIVDLSGRIVKRVPAAGYEDGSRTNYRWVRFVMCTHADLVCVADYGMGMSCQLLNLATGAVHDLPDGVAAQVQEQQGITCYCAWIVFGLVPSTGEYKVLRMVEVEYLFGNPGMVEADDFDHPAASDHCEILTIDGSSPATSWRATHAAPYDLELLHSDSSAVIGGIVYFMLSYDYWDHHGTELGVVGSFDLETEKWRSSIRGPSSSGHHATLEDIKIAALSGHLALCCRTYSSSTMDIWFLTDFHKGSWVKQHSIKVSLFHVPNVAQPLLMLKDGRIAGHIENWAFLENYNQKIDINEPQMKSYVAVGLYGGNLLSLANGNAETF</sequence>
<reference evidence="3" key="1">
    <citation type="submission" date="2020-07" db="EMBL/GenBank/DDBJ databases">
        <title>Genome sequence and genetic diversity analysis of an under-domesticated orphan crop, white fonio (Digitaria exilis).</title>
        <authorList>
            <person name="Bennetzen J.L."/>
            <person name="Chen S."/>
            <person name="Ma X."/>
            <person name="Wang X."/>
            <person name="Yssel A.E.J."/>
            <person name="Chaluvadi S.R."/>
            <person name="Johnson M."/>
            <person name="Gangashetty P."/>
            <person name="Hamidou F."/>
            <person name="Sanogo M.D."/>
            <person name="Zwaenepoel A."/>
            <person name="Wallace J."/>
            <person name="Van De Peer Y."/>
            <person name="Van Deynze A."/>
        </authorList>
    </citation>
    <scope>NUCLEOTIDE SEQUENCE</scope>
    <source>
        <tissue evidence="3">Leaves</tissue>
    </source>
</reference>
<dbReference type="SUPFAM" id="SSF81383">
    <property type="entry name" value="F-box domain"/>
    <property type="match status" value="1"/>
</dbReference>
<dbReference type="CDD" id="cd22157">
    <property type="entry name" value="F-box_AtFBW1-like"/>
    <property type="match status" value="1"/>
</dbReference>
<proteinExistence type="predicted"/>
<dbReference type="PANTHER" id="PTHR31111">
    <property type="entry name" value="BNAA05G37150D PROTEIN-RELATED"/>
    <property type="match status" value="1"/>
</dbReference>
<dbReference type="NCBIfam" id="TIGR01640">
    <property type="entry name" value="F_box_assoc_1"/>
    <property type="match status" value="1"/>
</dbReference>
<dbReference type="InterPro" id="IPR013187">
    <property type="entry name" value="F-box-assoc_dom_typ3"/>
</dbReference>
<dbReference type="Gene3D" id="1.20.1280.50">
    <property type="match status" value="1"/>
</dbReference>
<evidence type="ECO:0000259" key="2">
    <source>
        <dbReference type="PROSITE" id="PS50181"/>
    </source>
</evidence>
<dbReference type="AlphaFoldDB" id="A0A835E1C9"/>
<accession>A0A835E1C9</accession>
<dbReference type="EMBL" id="JACEFO010002611">
    <property type="protein sequence ID" value="KAF8654688.1"/>
    <property type="molecule type" value="Genomic_DNA"/>
</dbReference>
<dbReference type="PANTHER" id="PTHR31111:SF133">
    <property type="entry name" value="OS07G0196600 PROTEIN"/>
    <property type="match status" value="1"/>
</dbReference>
<protein>
    <recommendedName>
        <fullName evidence="2">F-box domain-containing protein</fullName>
    </recommendedName>
</protein>
<dbReference type="InterPro" id="IPR017451">
    <property type="entry name" value="F-box-assoc_interact_dom"/>
</dbReference>
<dbReference type="InterPro" id="IPR036047">
    <property type="entry name" value="F-box-like_dom_sf"/>
</dbReference>
<feature type="region of interest" description="Disordered" evidence="1">
    <location>
        <begin position="26"/>
        <end position="49"/>
    </location>
</feature>